<feature type="transmembrane region" description="Helical" evidence="10">
    <location>
        <begin position="48"/>
        <end position="69"/>
    </location>
</feature>
<name>A0A8S1C6U3_9INSE</name>
<evidence type="ECO:0000256" key="8">
    <source>
        <dbReference type="ARBA" id="ARBA00023170"/>
    </source>
</evidence>
<protein>
    <recommendedName>
        <fullName evidence="10">Odorant receptor</fullName>
    </recommendedName>
</protein>
<evidence type="ECO:0000256" key="7">
    <source>
        <dbReference type="ARBA" id="ARBA00023136"/>
    </source>
</evidence>
<feature type="transmembrane region" description="Helical" evidence="10">
    <location>
        <begin position="198"/>
        <end position="224"/>
    </location>
</feature>
<evidence type="ECO:0000313" key="12">
    <source>
        <dbReference type="Proteomes" id="UP000494165"/>
    </source>
</evidence>
<dbReference type="PANTHER" id="PTHR21137">
    <property type="entry name" value="ODORANT RECEPTOR"/>
    <property type="match status" value="1"/>
</dbReference>
<dbReference type="Pfam" id="PF02949">
    <property type="entry name" value="7tm_6"/>
    <property type="match status" value="1"/>
</dbReference>
<accession>A0A8S1C6U3</accession>
<comment type="similarity">
    <text evidence="10">Belongs to the insect chemoreceptor superfamily. Heteromeric odorant receptor channel (TC 1.A.69) family.</text>
</comment>
<evidence type="ECO:0000256" key="4">
    <source>
        <dbReference type="ARBA" id="ARBA00022692"/>
    </source>
</evidence>
<comment type="caution">
    <text evidence="10">Lacks conserved residue(s) required for the propagation of feature annotation.</text>
</comment>
<keyword evidence="7 10" id="KW-0472">Membrane</keyword>
<evidence type="ECO:0000256" key="3">
    <source>
        <dbReference type="ARBA" id="ARBA00022606"/>
    </source>
</evidence>
<keyword evidence="5 10" id="KW-0552">Olfaction</keyword>
<evidence type="ECO:0000256" key="1">
    <source>
        <dbReference type="ARBA" id="ARBA00004651"/>
    </source>
</evidence>
<keyword evidence="9 10" id="KW-0807">Transducer</keyword>
<dbReference type="GO" id="GO:0005886">
    <property type="term" value="C:plasma membrane"/>
    <property type="evidence" value="ECO:0007669"/>
    <property type="project" value="UniProtKB-SubCell"/>
</dbReference>
<dbReference type="AlphaFoldDB" id="A0A8S1C6U3"/>
<keyword evidence="12" id="KW-1185">Reference proteome</keyword>
<evidence type="ECO:0000256" key="10">
    <source>
        <dbReference type="RuleBase" id="RU351113"/>
    </source>
</evidence>
<reference evidence="11 12" key="1">
    <citation type="submission" date="2020-04" db="EMBL/GenBank/DDBJ databases">
        <authorList>
            <person name="Alioto T."/>
            <person name="Alioto T."/>
            <person name="Gomez Garrido J."/>
        </authorList>
    </citation>
    <scope>NUCLEOTIDE SEQUENCE [LARGE SCALE GENOMIC DNA]</scope>
</reference>
<dbReference type="PANTHER" id="PTHR21137:SF35">
    <property type="entry name" value="ODORANT RECEPTOR 19A-RELATED"/>
    <property type="match status" value="1"/>
</dbReference>
<feature type="transmembrane region" description="Helical" evidence="10">
    <location>
        <begin position="293"/>
        <end position="313"/>
    </location>
</feature>
<evidence type="ECO:0000313" key="11">
    <source>
        <dbReference type="EMBL" id="CAB3367902.1"/>
    </source>
</evidence>
<feature type="transmembrane region" description="Helical" evidence="10">
    <location>
        <begin position="140"/>
        <end position="168"/>
    </location>
</feature>
<evidence type="ECO:0000256" key="9">
    <source>
        <dbReference type="ARBA" id="ARBA00023224"/>
    </source>
</evidence>
<dbReference type="GO" id="GO:0004984">
    <property type="term" value="F:olfactory receptor activity"/>
    <property type="evidence" value="ECO:0007669"/>
    <property type="project" value="InterPro"/>
</dbReference>
<proteinExistence type="inferred from homology"/>
<dbReference type="Proteomes" id="UP000494165">
    <property type="component" value="Unassembled WGS sequence"/>
</dbReference>
<comment type="caution">
    <text evidence="11">The sequence shown here is derived from an EMBL/GenBank/DDBJ whole genome shotgun (WGS) entry which is preliminary data.</text>
</comment>
<dbReference type="GO" id="GO:0005549">
    <property type="term" value="F:odorant binding"/>
    <property type="evidence" value="ECO:0007669"/>
    <property type="project" value="InterPro"/>
</dbReference>
<gene>
    <name evidence="11" type="ORF">CLODIP_2_CD04109</name>
</gene>
<comment type="subcellular location">
    <subcellularLocation>
        <location evidence="1 10">Cell membrane</location>
        <topology evidence="1 10">Multi-pass membrane protein</topology>
    </subcellularLocation>
</comment>
<keyword evidence="6 10" id="KW-1133">Transmembrane helix</keyword>
<feature type="transmembrane region" description="Helical" evidence="10">
    <location>
        <begin position="325"/>
        <end position="343"/>
    </location>
</feature>
<dbReference type="EMBL" id="CADEPI010000034">
    <property type="protein sequence ID" value="CAB3367902.1"/>
    <property type="molecule type" value="Genomic_DNA"/>
</dbReference>
<organism evidence="11 12">
    <name type="scientific">Cloeon dipterum</name>
    <dbReference type="NCBI Taxonomy" id="197152"/>
    <lineage>
        <taxon>Eukaryota</taxon>
        <taxon>Metazoa</taxon>
        <taxon>Ecdysozoa</taxon>
        <taxon>Arthropoda</taxon>
        <taxon>Hexapoda</taxon>
        <taxon>Insecta</taxon>
        <taxon>Pterygota</taxon>
        <taxon>Palaeoptera</taxon>
        <taxon>Ephemeroptera</taxon>
        <taxon>Pisciforma</taxon>
        <taxon>Baetidae</taxon>
        <taxon>Cloeon</taxon>
    </lineage>
</organism>
<dbReference type="InterPro" id="IPR004117">
    <property type="entry name" value="7tm6_olfct_rcpt"/>
</dbReference>
<keyword evidence="4 10" id="KW-0812">Transmembrane</keyword>
<keyword evidence="3 10" id="KW-0716">Sensory transduction</keyword>
<evidence type="ECO:0000256" key="5">
    <source>
        <dbReference type="ARBA" id="ARBA00022725"/>
    </source>
</evidence>
<keyword evidence="8 10" id="KW-0675">Receptor</keyword>
<sequence length="386" mass="43963">MEPDAILTVDISRLMLPAKFLLGKLNLWFESSDCEAHISRPCLILRKVFTTFILLCMTLFSLLTLANIFTFEKKSLREATFVAVFVVRQFSSLQKCFILKLRAQRIRKLFRDAFDCARVPSMAQQEFDAFAAYCSKTQKLIVWVAVAAIAHGPIWIISIFTIFTLAFYRGKAFQFSITNFLTPVWLPSDQNQNPTAKYVLFGLNVLCVHPFLLVMVGFFAFYVLNARLGLFMFKHLNAVLQSLQTINIAENLPGVKKEALNEKVNVFLTYAVINHNRSLAFIREVNKIFGSTMLVDVWGILLVQCSWIFLLASTSSLPFLRQVDLVQNILIMTSFLGVSCFAASDISDMVAMVPTSIESTAWWTWNRDNQQTIQIMMVCSIQRTCI</sequence>
<evidence type="ECO:0000256" key="2">
    <source>
        <dbReference type="ARBA" id="ARBA00022475"/>
    </source>
</evidence>
<dbReference type="GO" id="GO:0007165">
    <property type="term" value="P:signal transduction"/>
    <property type="evidence" value="ECO:0007669"/>
    <property type="project" value="UniProtKB-KW"/>
</dbReference>
<keyword evidence="2" id="KW-1003">Cell membrane</keyword>
<evidence type="ECO:0000256" key="6">
    <source>
        <dbReference type="ARBA" id="ARBA00022989"/>
    </source>
</evidence>